<accession>A0A2M8NZE4</accession>
<organism evidence="2 3">
    <name type="scientific">Candidatus Thermofonsia Clade 1 bacterium</name>
    <dbReference type="NCBI Taxonomy" id="2364210"/>
    <lineage>
        <taxon>Bacteria</taxon>
        <taxon>Bacillati</taxon>
        <taxon>Chloroflexota</taxon>
        <taxon>Candidatus Thermofontia</taxon>
        <taxon>Candidatus Thermofonsia Clade 1</taxon>
    </lineage>
</organism>
<protein>
    <submittedName>
        <fullName evidence="2">Uncharacterized protein</fullName>
    </submittedName>
</protein>
<gene>
    <name evidence="2" type="ORF">CUN51_06710</name>
</gene>
<dbReference type="Proteomes" id="UP000228921">
    <property type="component" value="Unassembled WGS sequence"/>
</dbReference>
<sequence length="72" mass="8054">MLAGLGVLLIIRIVQGVMLFVLTACTAWMLPLTFPALMYVCTFLFYSFLQKNALRSVLEHALTPEAMHRAPV</sequence>
<evidence type="ECO:0000313" key="2">
    <source>
        <dbReference type="EMBL" id="PJF30670.1"/>
    </source>
</evidence>
<evidence type="ECO:0000256" key="1">
    <source>
        <dbReference type="SAM" id="Phobius"/>
    </source>
</evidence>
<reference evidence="2 3" key="1">
    <citation type="submission" date="2017-11" db="EMBL/GenBank/DDBJ databases">
        <title>Evolution of Phototrophy in the Chloroflexi Phylum Driven by Horizontal Gene Transfer.</title>
        <authorList>
            <person name="Ward L.M."/>
            <person name="Hemp J."/>
            <person name="Shih P.M."/>
            <person name="Mcglynn S.E."/>
            <person name="Fischer W."/>
        </authorList>
    </citation>
    <scope>NUCLEOTIDE SEQUENCE [LARGE SCALE GENOMIC DNA]</scope>
    <source>
        <strain evidence="2">CP2_2F</strain>
    </source>
</reference>
<dbReference type="AlphaFoldDB" id="A0A2M8NZE4"/>
<dbReference type="EMBL" id="PGTK01000007">
    <property type="protein sequence ID" value="PJF30670.1"/>
    <property type="molecule type" value="Genomic_DNA"/>
</dbReference>
<name>A0A2M8NZE4_9CHLR</name>
<keyword evidence="1" id="KW-0472">Membrane</keyword>
<keyword evidence="1" id="KW-0812">Transmembrane</keyword>
<evidence type="ECO:0000313" key="3">
    <source>
        <dbReference type="Proteomes" id="UP000228921"/>
    </source>
</evidence>
<comment type="caution">
    <text evidence="2">The sequence shown here is derived from an EMBL/GenBank/DDBJ whole genome shotgun (WGS) entry which is preliminary data.</text>
</comment>
<feature type="transmembrane region" description="Helical" evidence="1">
    <location>
        <begin position="26"/>
        <end position="49"/>
    </location>
</feature>
<proteinExistence type="predicted"/>
<keyword evidence="1" id="KW-1133">Transmembrane helix</keyword>